<dbReference type="HOGENOM" id="CLU_2131683_0_0_5"/>
<dbReference type="AlphaFoldDB" id="A0A017HEI0"/>
<sequence length="113" mass="12252">MLATLRRLPVLATAFLLAATAALVLAGNLVWGIVYCQVHESEPVQPWMTVGCIGRSWDLSPREIDELAGLPAPVHGHPFTLSEIARQRGVPVGQVVAEVESALAELRARERHP</sequence>
<gene>
    <name evidence="1" type="ORF">Rumeso_04793</name>
</gene>
<evidence type="ECO:0000313" key="1">
    <source>
        <dbReference type="EMBL" id="EYD72917.1"/>
    </source>
</evidence>
<dbReference type="OrthoDB" id="159440at2"/>
<dbReference type="Proteomes" id="UP000019666">
    <property type="component" value="Unassembled WGS sequence"/>
</dbReference>
<reference evidence="1 2" key="1">
    <citation type="submission" date="2013-02" db="EMBL/GenBank/DDBJ databases">
        <authorList>
            <person name="Fiebig A."/>
            <person name="Goeker M."/>
            <person name="Klenk H.-P.P."/>
        </authorList>
    </citation>
    <scope>NUCLEOTIDE SEQUENCE [LARGE SCALE GENOMIC DNA]</scope>
    <source>
        <strain evidence="1 2">DSM 19309</strain>
    </source>
</reference>
<proteinExistence type="predicted"/>
<organism evidence="1 2">
    <name type="scientific">Rubellimicrobium mesophilum DSM 19309</name>
    <dbReference type="NCBI Taxonomy" id="442562"/>
    <lineage>
        <taxon>Bacteria</taxon>
        <taxon>Pseudomonadati</taxon>
        <taxon>Pseudomonadota</taxon>
        <taxon>Alphaproteobacteria</taxon>
        <taxon>Rhodobacterales</taxon>
        <taxon>Roseobacteraceae</taxon>
        <taxon>Rubellimicrobium</taxon>
    </lineage>
</organism>
<protein>
    <submittedName>
        <fullName evidence="1">Uncharacterized protein</fullName>
    </submittedName>
</protein>
<dbReference type="RefSeq" id="WP_037278882.1">
    <property type="nucleotide sequence ID" value="NZ_KK088558.1"/>
</dbReference>
<accession>A0A017HEI0</accession>
<comment type="caution">
    <text evidence="1">The sequence shown here is derived from an EMBL/GenBank/DDBJ whole genome shotgun (WGS) entry which is preliminary data.</text>
</comment>
<keyword evidence="2" id="KW-1185">Reference proteome</keyword>
<evidence type="ECO:0000313" key="2">
    <source>
        <dbReference type="Proteomes" id="UP000019666"/>
    </source>
</evidence>
<dbReference type="STRING" id="442562.Rumeso_04793"/>
<name>A0A017HEI0_9RHOB</name>
<dbReference type="EMBL" id="AOSK01000132">
    <property type="protein sequence ID" value="EYD72917.1"/>
    <property type="molecule type" value="Genomic_DNA"/>
</dbReference>